<comment type="function">
    <text evidence="9">Plays a key role in early steps of protein N-linked glycosylation by being involved in the conversion of polyprenol into dolichol. Acts as a polyprenal reductase that mediates the reduction of polyprenal into dolichal in a NADP-dependent mechanism. Dolichols are required for the synthesis of dolichol-linked monosaccharides and the oligosaccharide precursor used for N-glycosylation.</text>
</comment>
<evidence type="ECO:0000256" key="4">
    <source>
        <dbReference type="ARBA" id="ARBA00022989"/>
    </source>
</evidence>
<reference evidence="11" key="1">
    <citation type="submission" date="2025-05" db="UniProtKB">
        <authorList>
            <consortium name="RefSeq"/>
        </authorList>
    </citation>
    <scope>NUCLEOTIDE SEQUENCE [LARGE SCALE GENOMIC DNA]</scope>
</reference>
<dbReference type="OMA" id="HFLFEIC"/>
<comment type="similarity">
    <text evidence="6 9">Belongs to the steroid 5-alpha reductase family. Polyprenal reductase subfamily.</text>
</comment>
<dbReference type="GO" id="GO:0005789">
    <property type="term" value="C:endoplasmic reticulum membrane"/>
    <property type="evidence" value="ECO:0007669"/>
    <property type="project" value="UniProtKB-SubCell"/>
</dbReference>
<comment type="pathway">
    <text evidence="9">Protein modification; protein glycosylation.</text>
</comment>
<evidence type="ECO:0000256" key="2">
    <source>
        <dbReference type="ARBA" id="ARBA00012522"/>
    </source>
</evidence>
<evidence type="ECO:0000256" key="3">
    <source>
        <dbReference type="ARBA" id="ARBA00022692"/>
    </source>
</evidence>
<feature type="transmembrane region" description="Helical" evidence="9">
    <location>
        <begin position="6"/>
        <end position="26"/>
    </location>
</feature>
<evidence type="ECO:0000256" key="5">
    <source>
        <dbReference type="ARBA" id="ARBA00023136"/>
    </source>
</evidence>
<dbReference type="GeneID" id="113397183"/>
<sequence length="305" mass="34942">MLNILDLGFLSLALTVGFTGFVINHYEKHVPAFIVKGFKYGSFAYQGSEANFLQLIEVPKALYRHFYAFSSVFSALTLVYAILVYWFEFSVHGSIGFLLKLTLEQDEPTVPALAAILALSLLLVQCIRRCYETHCLQVFAKSSKMNMSHYLVGLVHYYAVIVATIGQAPLFCGSQNRDKIVWSDTKTLVLAIPCTIIFVWAWYEQFMTNIIFANLRKDKKSGDVITEEHKIPHGRLFEHVSSPHRLCEIILYMVLLILIPTRTFFCIFLWVIANQVQTAIHAHVWYKKTFKNYPSNRMAVIPNIL</sequence>
<organism evidence="11 12">
    <name type="scientific">Vanessa tameamea</name>
    <name type="common">Kamehameha butterfly</name>
    <dbReference type="NCBI Taxonomy" id="334116"/>
    <lineage>
        <taxon>Eukaryota</taxon>
        <taxon>Metazoa</taxon>
        <taxon>Ecdysozoa</taxon>
        <taxon>Arthropoda</taxon>
        <taxon>Hexapoda</taxon>
        <taxon>Insecta</taxon>
        <taxon>Pterygota</taxon>
        <taxon>Neoptera</taxon>
        <taxon>Endopterygota</taxon>
        <taxon>Lepidoptera</taxon>
        <taxon>Glossata</taxon>
        <taxon>Ditrysia</taxon>
        <taxon>Papilionoidea</taxon>
        <taxon>Nymphalidae</taxon>
        <taxon>Nymphalinae</taxon>
        <taxon>Vanessa</taxon>
    </lineage>
</organism>
<keyword evidence="11" id="KW-1185">Reference proteome</keyword>
<dbReference type="GO" id="GO:0003865">
    <property type="term" value="F:3-oxo-5-alpha-steroid 4-dehydrogenase activity"/>
    <property type="evidence" value="ECO:0007669"/>
    <property type="project" value="TreeGrafter"/>
</dbReference>
<comment type="subcellular location">
    <subcellularLocation>
        <location evidence="1">Endomembrane system</location>
        <topology evidence="1">Multi-pass membrane protein</topology>
    </subcellularLocation>
    <subcellularLocation>
        <location evidence="9">Endoplasmic reticulum membrane</location>
    </subcellularLocation>
</comment>
<dbReference type="GO" id="GO:0006488">
    <property type="term" value="P:dolichol-linked oligosaccharide biosynthetic process"/>
    <property type="evidence" value="ECO:0007669"/>
    <property type="project" value="UniProtKB-UniRule"/>
</dbReference>
<dbReference type="EC" id="1.3.1.94" evidence="2 9"/>
<name>A0A8B8I508_VANTA</name>
<dbReference type="PANTHER" id="PTHR14624">
    <property type="entry name" value="DFG10 PROTEIN"/>
    <property type="match status" value="1"/>
</dbReference>
<dbReference type="PROSITE" id="PS50244">
    <property type="entry name" value="S5A_REDUCTASE"/>
    <property type="match status" value="1"/>
</dbReference>
<reference evidence="12" key="2">
    <citation type="submission" date="2025-08" db="UniProtKB">
        <authorList>
            <consortium name="RefSeq"/>
        </authorList>
    </citation>
    <scope>IDENTIFICATION</scope>
    <source>
        <tissue evidence="12">Whole body</tissue>
    </source>
</reference>
<dbReference type="AlphaFoldDB" id="A0A8B8I508"/>
<evidence type="ECO:0000259" key="10">
    <source>
        <dbReference type="Pfam" id="PF02544"/>
    </source>
</evidence>
<dbReference type="InterPro" id="IPR001104">
    <property type="entry name" value="3-oxo-5_a-steroid_4-DH_C"/>
</dbReference>
<accession>A0A8B8I508</accession>
<keyword evidence="9" id="KW-0256">Endoplasmic reticulum</keyword>
<keyword evidence="9" id="KW-0521">NADP</keyword>
<feature type="domain" description="3-oxo-5-alpha-steroid 4-dehydrogenase C-terminal" evidence="10">
    <location>
        <begin position="194"/>
        <end position="305"/>
    </location>
</feature>
<evidence type="ECO:0000256" key="7">
    <source>
        <dbReference type="ARBA" id="ARBA00047186"/>
    </source>
</evidence>
<evidence type="ECO:0000313" key="11">
    <source>
        <dbReference type="Proteomes" id="UP001652626"/>
    </source>
</evidence>
<dbReference type="InterPro" id="IPR039698">
    <property type="entry name" value="Dfg10/SRD5A3"/>
</dbReference>
<evidence type="ECO:0000256" key="6">
    <source>
        <dbReference type="ARBA" id="ARBA00046320"/>
    </source>
</evidence>
<evidence type="ECO:0000313" key="12">
    <source>
        <dbReference type="RefSeq" id="XP_026491196.2"/>
    </source>
</evidence>
<proteinExistence type="inferred from homology"/>
<dbReference type="RefSeq" id="XP_026491196.2">
    <property type="nucleotide sequence ID" value="XM_026635411.2"/>
</dbReference>
<dbReference type="UniPathway" id="UPA00378"/>
<dbReference type="Pfam" id="PF02544">
    <property type="entry name" value="Steroid_dh"/>
    <property type="match status" value="1"/>
</dbReference>
<evidence type="ECO:0000256" key="8">
    <source>
        <dbReference type="ARBA" id="ARBA00049427"/>
    </source>
</evidence>
<feature type="transmembrane region" description="Helical" evidence="9">
    <location>
        <begin position="188"/>
        <end position="212"/>
    </location>
</feature>
<feature type="transmembrane region" description="Helical" evidence="9">
    <location>
        <begin position="148"/>
        <end position="168"/>
    </location>
</feature>
<keyword evidence="3 9" id="KW-0812">Transmembrane</keyword>
<dbReference type="PANTHER" id="PTHR14624:SF0">
    <property type="entry name" value="POLYPRENOL REDUCTASE"/>
    <property type="match status" value="1"/>
</dbReference>
<dbReference type="GO" id="GO:0016095">
    <property type="term" value="P:polyprenol catabolic process"/>
    <property type="evidence" value="ECO:0007669"/>
    <property type="project" value="UniProtKB-UniRule"/>
</dbReference>
<keyword evidence="4 9" id="KW-1133">Transmembrane helix</keyword>
<gene>
    <name evidence="12" type="primary">LOC113397183</name>
</gene>
<comment type="catalytic activity">
    <reaction evidence="8 9">
        <text>a di-trans,poly-cis-dolichal + NADP(+) = a di-trans,poly-cis-polyprenal + NADPH + H(+)</text>
        <dbReference type="Rhea" id="RHEA:80727"/>
        <dbReference type="Rhea" id="RHEA-COMP:19536"/>
        <dbReference type="Rhea" id="RHEA-COMP:19537"/>
        <dbReference type="ChEBI" id="CHEBI:15378"/>
        <dbReference type="ChEBI" id="CHEBI:57783"/>
        <dbReference type="ChEBI" id="CHEBI:58349"/>
        <dbReference type="ChEBI" id="CHEBI:231623"/>
        <dbReference type="ChEBI" id="CHEBI:231637"/>
        <dbReference type="EC" id="1.3.1.94"/>
    </reaction>
    <physiologicalReaction direction="right-to-left" evidence="8 9">
        <dbReference type="Rhea" id="RHEA:80729"/>
    </physiologicalReaction>
</comment>
<evidence type="ECO:0000256" key="9">
    <source>
        <dbReference type="RuleBase" id="RU367081"/>
    </source>
</evidence>
<dbReference type="OrthoDB" id="5788137at2759"/>
<protein>
    <recommendedName>
        <fullName evidence="7 9">Polyprenal reductase</fullName>
        <ecNumber evidence="2 9">1.3.1.94</ecNumber>
    </recommendedName>
</protein>
<keyword evidence="5 9" id="KW-0472">Membrane</keyword>
<feature type="transmembrane region" description="Helical" evidence="9">
    <location>
        <begin position="66"/>
        <end position="89"/>
    </location>
</feature>
<feature type="transmembrane region" description="Helical" evidence="9">
    <location>
        <begin position="109"/>
        <end position="127"/>
    </location>
</feature>
<evidence type="ECO:0000256" key="1">
    <source>
        <dbReference type="ARBA" id="ARBA00004127"/>
    </source>
</evidence>
<keyword evidence="9" id="KW-0560">Oxidoreductase</keyword>
<feature type="transmembrane region" description="Helical" evidence="9">
    <location>
        <begin position="249"/>
        <end position="273"/>
    </location>
</feature>
<dbReference type="Proteomes" id="UP001652626">
    <property type="component" value="Chromosome 3"/>
</dbReference>
<dbReference type="GO" id="GO:0160198">
    <property type="term" value="F:polyprenal reductase activity"/>
    <property type="evidence" value="ECO:0007669"/>
    <property type="project" value="UniProtKB-EC"/>
</dbReference>
<dbReference type="GO" id="GO:0102389">
    <property type="term" value="F:polyprenol reductase activity"/>
    <property type="evidence" value="ECO:0007669"/>
    <property type="project" value="UniProtKB-UniRule"/>
</dbReference>